<keyword evidence="3" id="KW-1185">Reference proteome</keyword>
<sequence>MNYIKLIHAAYTRFYDDERLNPTHISLYMALFQEWNSSRFSEGFYVSRGVLMRVAKLGSKTTYHRCMTDLNDWGYLTYLPSNNPYKGSVIKMTLFETSDEPVADGSDTRLEHVAEHYHPTTIPQLGHYRPDNVPVVGRHRPINGQALVSTTNNTKHANNIKQPKDYLAVLEFFEEQHADAVEAEKFYDHFQATNWEDAGGKPVRDWQALALSWIQNEKPVSQATDPTDNLRTAKNKDYGKPL</sequence>
<accession>A0A4Q0P0M6</accession>
<dbReference type="OrthoDB" id="1442826at2"/>
<feature type="region of interest" description="Disordered" evidence="1">
    <location>
        <begin position="219"/>
        <end position="242"/>
    </location>
</feature>
<gene>
    <name evidence="2" type="ORF">DSM02_2701</name>
</gene>
<dbReference type="EMBL" id="QOVK01000013">
    <property type="protein sequence ID" value="RXG20050.1"/>
    <property type="molecule type" value="Genomic_DNA"/>
</dbReference>
<evidence type="ECO:0000313" key="2">
    <source>
        <dbReference type="EMBL" id="RXG20050.1"/>
    </source>
</evidence>
<comment type="caution">
    <text evidence="2">The sequence shown here is derived from an EMBL/GenBank/DDBJ whole genome shotgun (WGS) entry which is preliminary data.</text>
</comment>
<reference evidence="2 3" key="1">
    <citation type="submission" date="2018-07" db="EMBL/GenBank/DDBJ databases">
        <title>Leeuwenhoekiella genomics.</title>
        <authorList>
            <person name="Tahon G."/>
            <person name="Willems A."/>
        </authorList>
    </citation>
    <scope>NUCLEOTIDE SEQUENCE [LARGE SCALE GENOMIC DNA]</scope>
    <source>
        <strain evidence="2 3">LMG 29608</strain>
    </source>
</reference>
<feature type="compositionally biased region" description="Polar residues" evidence="1">
    <location>
        <begin position="219"/>
        <end position="232"/>
    </location>
</feature>
<organism evidence="2 3">
    <name type="scientific">Leeuwenhoekiella polynyae</name>
    <dbReference type="NCBI Taxonomy" id="1550906"/>
    <lineage>
        <taxon>Bacteria</taxon>
        <taxon>Pseudomonadati</taxon>
        <taxon>Bacteroidota</taxon>
        <taxon>Flavobacteriia</taxon>
        <taxon>Flavobacteriales</taxon>
        <taxon>Flavobacteriaceae</taxon>
        <taxon>Leeuwenhoekiella</taxon>
    </lineage>
</organism>
<proteinExistence type="predicted"/>
<name>A0A4Q0P0M6_9FLAO</name>
<evidence type="ECO:0000256" key="1">
    <source>
        <dbReference type="SAM" id="MobiDB-lite"/>
    </source>
</evidence>
<protein>
    <submittedName>
        <fullName evidence="2">Uncharacterized protein</fullName>
    </submittedName>
</protein>
<evidence type="ECO:0000313" key="3">
    <source>
        <dbReference type="Proteomes" id="UP000289859"/>
    </source>
</evidence>
<dbReference type="AlphaFoldDB" id="A0A4Q0P0M6"/>
<dbReference type="Proteomes" id="UP000289859">
    <property type="component" value="Unassembled WGS sequence"/>
</dbReference>